<reference evidence="1 2" key="1">
    <citation type="submission" date="2017-12" db="EMBL/GenBank/DDBJ databases">
        <title>High-resolution comparative analysis of great ape genomes.</title>
        <authorList>
            <person name="Pollen A."/>
            <person name="Hastie A."/>
            <person name="Hormozdiari F."/>
            <person name="Dougherty M."/>
            <person name="Liu R."/>
            <person name="Chaisson M."/>
            <person name="Hoppe E."/>
            <person name="Hill C."/>
            <person name="Pang A."/>
            <person name="Hillier L."/>
            <person name="Baker C."/>
            <person name="Armstrong J."/>
            <person name="Shendure J."/>
            <person name="Paten B."/>
            <person name="Wilson R."/>
            <person name="Chao H."/>
            <person name="Schneider V."/>
            <person name="Ventura M."/>
            <person name="Kronenberg Z."/>
            <person name="Murali S."/>
            <person name="Gordon D."/>
            <person name="Cantsilieris S."/>
            <person name="Munson K."/>
            <person name="Nelson B."/>
            <person name="Raja A."/>
            <person name="Underwood J."/>
            <person name="Diekhans M."/>
            <person name="Fiddes I."/>
            <person name="Haussler D."/>
            <person name="Eichler E."/>
        </authorList>
    </citation>
    <scope>NUCLEOTIDE SEQUENCE [LARGE SCALE GENOMIC DNA]</scope>
    <source>
        <strain evidence="1">Yerkes chimp pedigree #C0471</strain>
    </source>
</reference>
<accession>A0A2J8JPX5</accession>
<protein>
    <submittedName>
        <fullName evidence="1">SCLY isoform 9</fullName>
    </submittedName>
</protein>
<dbReference type="EMBL" id="NBAG03000434">
    <property type="protein sequence ID" value="PNI24832.1"/>
    <property type="molecule type" value="Genomic_DNA"/>
</dbReference>
<name>A0A2J8JPX5_PANTR</name>
<comment type="caution">
    <text evidence="1">The sequence shown here is derived from an EMBL/GenBank/DDBJ whole genome shotgun (WGS) entry which is preliminary data.</text>
</comment>
<gene>
    <name evidence="1" type="ORF">CK820_G0045469</name>
</gene>
<sequence>GCLPSSCTQMLHRPWGSSAWMWRTWAWTSLQSWGTRTENTPMIAGLGKVSPGELEEMS</sequence>
<proteinExistence type="predicted"/>
<evidence type="ECO:0000313" key="2">
    <source>
        <dbReference type="Proteomes" id="UP000236370"/>
    </source>
</evidence>
<evidence type="ECO:0000313" key="1">
    <source>
        <dbReference type="EMBL" id="PNI24832.1"/>
    </source>
</evidence>
<dbReference type="AlphaFoldDB" id="A0A2J8JPX5"/>
<dbReference type="Proteomes" id="UP000236370">
    <property type="component" value="Unassembled WGS sequence"/>
</dbReference>
<feature type="non-terminal residue" evidence="1">
    <location>
        <position position="1"/>
    </location>
</feature>
<organism evidence="1 2">
    <name type="scientific">Pan troglodytes</name>
    <name type="common">Chimpanzee</name>
    <dbReference type="NCBI Taxonomy" id="9598"/>
    <lineage>
        <taxon>Eukaryota</taxon>
        <taxon>Metazoa</taxon>
        <taxon>Chordata</taxon>
        <taxon>Craniata</taxon>
        <taxon>Vertebrata</taxon>
        <taxon>Euteleostomi</taxon>
        <taxon>Mammalia</taxon>
        <taxon>Eutheria</taxon>
        <taxon>Euarchontoglires</taxon>
        <taxon>Primates</taxon>
        <taxon>Haplorrhini</taxon>
        <taxon>Catarrhini</taxon>
        <taxon>Hominidae</taxon>
        <taxon>Pan</taxon>
    </lineage>
</organism>